<accession>A0A8J6M102</accession>
<dbReference type="RefSeq" id="WP_186508040.1">
    <property type="nucleotide sequence ID" value="NZ_JACNEP010000019.1"/>
</dbReference>
<protein>
    <submittedName>
        <fullName evidence="1">DUF2835 domain-containing protein</fullName>
    </submittedName>
</protein>
<comment type="caution">
    <text evidence="1">The sequence shown here is derived from an EMBL/GenBank/DDBJ whole genome shotgun (WGS) entry which is preliminary data.</text>
</comment>
<evidence type="ECO:0000313" key="2">
    <source>
        <dbReference type="Proteomes" id="UP000601768"/>
    </source>
</evidence>
<reference evidence="1" key="1">
    <citation type="journal article" date="2018" name="Int. J. Syst. Evol. Microbiol.">
        <title>Neptunicella marina gen. nov., sp. nov., isolated from surface seawater.</title>
        <authorList>
            <person name="Liu X."/>
            <person name="Lai Q."/>
            <person name="Du Y."/>
            <person name="Zhang X."/>
            <person name="Liu Z."/>
            <person name="Sun F."/>
            <person name="Shao Z."/>
        </authorList>
    </citation>
    <scope>NUCLEOTIDE SEQUENCE</scope>
    <source>
        <strain evidence="1">S27-2</strain>
    </source>
</reference>
<dbReference type="AlphaFoldDB" id="A0A8J6M102"/>
<dbReference type="Proteomes" id="UP000601768">
    <property type="component" value="Unassembled WGS sequence"/>
</dbReference>
<keyword evidence="2" id="KW-1185">Reference proteome</keyword>
<reference evidence="1" key="2">
    <citation type="submission" date="2020-08" db="EMBL/GenBank/DDBJ databases">
        <authorList>
            <person name="Lai Q."/>
        </authorList>
    </citation>
    <scope>NUCLEOTIDE SEQUENCE</scope>
    <source>
        <strain evidence="1">S27-2</strain>
    </source>
</reference>
<gene>
    <name evidence="1" type="ORF">H8B19_16595</name>
</gene>
<dbReference type="InterPro" id="IPR021363">
    <property type="entry name" value="DUF2835"/>
</dbReference>
<proteinExistence type="predicted"/>
<evidence type="ECO:0000313" key="1">
    <source>
        <dbReference type="EMBL" id="MBC3767499.1"/>
    </source>
</evidence>
<dbReference type="EMBL" id="JACNEP010000019">
    <property type="protein sequence ID" value="MBC3767499.1"/>
    <property type="molecule type" value="Genomic_DNA"/>
</dbReference>
<dbReference type="Pfam" id="PF11197">
    <property type="entry name" value="DUF2835"/>
    <property type="match status" value="1"/>
</dbReference>
<organism evidence="1 2">
    <name type="scientific">Neptunicella marina</name>
    <dbReference type="NCBI Taxonomy" id="2125989"/>
    <lineage>
        <taxon>Bacteria</taxon>
        <taxon>Pseudomonadati</taxon>
        <taxon>Pseudomonadota</taxon>
        <taxon>Gammaproteobacteria</taxon>
        <taxon>Alteromonadales</taxon>
        <taxon>Alteromonadaceae</taxon>
        <taxon>Neptunicella</taxon>
    </lineage>
</organism>
<name>A0A8J6M102_9ALTE</name>
<sequence>MKSYFFQLSLSYQQCENLYRPGINSVLLRAESGEKVRLPSSNLRPYTQSNGIHGRFRLLVSDNNKVKSFERVN</sequence>